<evidence type="ECO:0000313" key="3">
    <source>
        <dbReference type="Proteomes" id="UP000567179"/>
    </source>
</evidence>
<dbReference type="Pfam" id="PF00724">
    <property type="entry name" value="Oxidored_FMN"/>
    <property type="match status" value="1"/>
</dbReference>
<evidence type="ECO:0000313" key="2">
    <source>
        <dbReference type="EMBL" id="KAF5310683.1"/>
    </source>
</evidence>
<sequence>MSATTKALFTPLQVGDVTLKNRITMSALTRNRAPNTYPTDLMKEYYVQRASAGLIVTEGVLIVHQGTEWPHAPGIWDDKHVEGWKNITDAVHEAGGKIYAQLWHVGRAAHPDAPEQKLAGTPVFAPSAISARGGKFRTIPGVPGYVAPTAVPDPWVIVEQFKQAAINAKKAGFDGVELHGANGYLIQQFLDNTSNHRTDQWGGSAENRARFGLEVLKVLVEVFGRNVSVKLSPAGGYNDVGMPLQDTLDTYTYFITEADKLNLSYFTLLRYNESFDVVYDGEHRATKFDVLESFRPLIKNAKVFLNASVTPEEGETLVAAGKIDAIVIGVNYIMHPDLVERVQYGKALDNAPDYAHFQGAKSELASDWAIGYTDYPVAVYA</sequence>
<comment type="caution">
    <text evidence="2">The sequence shown here is derived from an EMBL/GenBank/DDBJ whole genome shotgun (WGS) entry which is preliminary data.</text>
</comment>
<feature type="domain" description="NADH:flavin oxidoreductase/NADH oxidase N-terminal" evidence="1">
    <location>
        <begin position="8"/>
        <end position="347"/>
    </location>
</feature>
<proteinExistence type="predicted"/>
<dbReference type="OrthoDB" id="276546at2759"/>
<dbReference type="AlphaFoldDB" id="A0A8H5ATQ4"/>
<dbReference type="Proteomes" id="UP000567179">
    <property type="component" value="Unassembled WGS sequence"/>
</dbReference>
<dbReference type="CDD" id="cd02933">
    <property type="entry name" value="OYE_like_FMN"/>
    <property type="match status" value="1"/>
</dbReference>
<dbReference type="PANTHER" id="PTHR22893">
    <property type="entry name" value="NADH OXIDOREDUCTASE-RELATED"/>
    <property type="match status" value="1"/>
</dbReference>
<reference evidence="2 3" key="1">
    <citation type="journal article" date="2020" name="ISME J.">
        <title>Uncovering the hidden diversity of litter-decomposition mechanisms in mushroom-forming fungi.</title>
        <authorList>
            <person name="Floudas D."/>
            <person name="Bentzer J."/>
            <person name="Ahren D."/>
            <person name="Johansson T."/>
            <person name="Persson P."/>
            <person name="Tunlid A."/>
        </authorList>
    </citation>
    <scope>NUCLEOTIDE SEQUENCE [LARGE SCALE GENOMIC DNA]</scope>
    <source>
        <strain evidence="2 3">CBS 101986</strain>
    </source>
</reference>
<accession>A0A8H5ATQ4</accession>
<dbReference type="GO" id="GO:0010181">
    <property type="term" value="F:FMN binding"/>
    <property type="evidence" value="ECO:0007669"/>
    <property type="project" value="InterPro"/>
</dbReference>
<dbReference type="Gene3D" id="3.20.20.70">
    <property type="entry name" value="Aldolase class I"/>
    <property type="match status" value="1"/>
</dbReference>
<keyword evidence="3" id="KW-1185">Reference proteome</keyword>
<dbReference type="EMBL" id="JAACJJ010000057">
    <property type="protein sequence ID" value="KAF5310683.1"/>
    <property type="molecule type" value="Genomic_DNA"/>
</dbReference>
<protein>
    <recommendedName>
        <fullName evidence="1">NADH:flavin oxidoreductase/NADH oxidase N-terminal domain-containing protein</fullName>
    </recommendedName>
</protein>
<dbReference type="InterPro" id="IPR001155">
    <property type="entry name" value="OxRdtase_FMN_N"/>
</dbReference>
<dbReference type="InterPro" id="IPR045247">
    <property type="entry name" value="Oye-like"/>
</dbReference>
<gene>
    <name evidence="2" type="ORF">D9619_008114</name>
</gene>
<dbReference type="PANTHER" id="PTHR22893:SF91">
    <property type="entry name" value="NADPH DEHYDROGENASE 2-RELATED"/>
    <property type="match status" value="1"/>
</dbReference>
<dbReference type="GO" id="GO:0016491">
    <property type="term" value="F:oxidoreductase activity"/>
    <property type="evidence" value="ECO:0007669"/>
    <property type="project" value="InterPro"/>
</dbReference>
<dbReference type="InterPro" id="IPR013785">
    <property type="entry name" value="Aldolase_TIM"/>
</dbReference>
<name>A0A8H5ATQ4_9AGAR</name>
<evidence type="ECO:0000259" key="1">
    <source>
        <dbReference type="Pfam" id="PF00724"/>
    </source>
</evidence>
<dbReference type="SUPFAM" id="SSF51395">
    <property type="entry name" value="FMN-linked oxidoreductases"/>
    <property type="match status" value="1"/>
</dbReference>
<organism evidence="2 3">
    <name type="scientific">Psilocybe cf. subviscida</name>
    <dbReference type="NCBI Taxonomy" id="2480587"/>
    <lineage>
        <taxon>Eukaryota</taxon>
        <taxon>Fungi</taxon>
        <taxon>Dikarya</taxon>
        <taxon>Basidiomycota</taxon>
        <taxon>Agaricomycotina</taxon>
        <taxon>Agaricomycetes</taxon>
        <taxon>Agaricomycetidae</taxon>
        <taxon>Agaricales</taxon>
        <taxon>Agaricineae</taxon>
        <taxon>Strophariaceae</taxon>
        <taxon>Psilocybe</taxon>
    </lineage>
</organism>